<feature type="region of interest" description="Disordered" evidence="1">
    <location>
        <begin position="268"/>
        <end position="298"/>
    </location>
</feature>
<keyword evidence="3" id="KW-1185">Reference proteome</keyword>
<accession>A0A2J6T602</accession>
<name>A0A2J6T602_9HELO</name>
<dbReference type="RefSeq" id="XP_024735355.1">
    <property type="nucleotide sequence ID" value="XM_024872784.1"/>
</dbReference>
<dbReference type="OrthoDB" id="3542144at2759"/>
<feature type="compositionally biased region" description="Polar residues" evidence="1">
    <location>
        <begin position="12"/>
        <end position="38"/>
    </location>
</feature>
<proteinExistence type="predicted"/>
<protein>
    <submittedName>
        <fullName evidence="2">Uncharacterized protein</fullName>
    </submittedName>
</protein>
<dbReference type="EMBL" id="KZ613822">
    <property type="protein sequence ID" value="PMD58451.1"/>
    <property type="molecule type" value="Genomic_DNA"/>
</dbReference>
<sequence length="298" mass="34561">MFYSTGRLITRINDTPTTRSRNGGNLPSVSEQSVSNQPDMEVQYDSQIHAIGQKAQERNLDLQEVSDYYHTCHAAAQRSCSHPEVPPIYHQFLAERETWTYYFEEEFPGKDPLYDCFVAALSQSETNHTRRIEQLEVALQRADLIIHSKDDLLSIKEETLLANKALMSGKDDIIKIRESEIRTEIGLVKAHENTIAWQNRDIQERNTTIKQLKKNLQELNHTGTPRDVQKLQNTLENRTKEIKNTQNTIRKRNDAIKSLTARLQKYEASASNKQGRNKVKKEVKRENNTHIKHESMEY</sequence>
<organism evidence="2 3">
    <name type="scientific">Hyaloscypha bicolor E</name>
    <dbReference type="NCBI Taxonomy" id="1095630"/>
    <lineage>
        <taxon>Eukaryota</taxon>
        <taxon>Fungi</taxon>
        <taxon>Dikarya</taxon>
        <taxon>Ascomycota</taxon>
        <taxon>Pezizomycotina</taxon>
        <taxon>Leotiomycetes</taxon>
        <taxon>Helotiales</taxon>
        <taxon>Hyaloscyphaceae</taxon>
        <taxon>Hyaloscypha</taxon>
        <taxon>Hyaloscypha bicolor</taxon>
    </lineage>
</organism>
<feature type="region of interest" description="Disordered" evidence="1">
    <location>
        <begin position="1"/>
        <end position="39"/>
    </location>
</feature>
<evidence type="ECO:0000256" key="1">
    <source>
        <dbReference type="SAM" id="MobiDB-lite"/>
    </source>
</evidence>
<evidence type="ECO:0000313" key="2">
    <source>
        <dbReference type="EMBL" id="PMD58451.1"/>
    </source>
</evidence>
<gene>
    <name evidence="2" type="ORF">K444DRAFT_432659</name>
</gene>
<feature type="compositionally biased region" description="Basic and acidic residues" evidence="1">
    <location>
        <begin position="283"/>
        <end position="298"/>
    </location>
</feature>
<dbReference type="AlphaFoldDB" id="A0A2J6T602"/>
<dbReference type="GeneID" id="36580864"/>
<dbReference type="InParanoid" id="A0A2J6T602"/>
<dbReference type="Proteomes" id="UP000235371">
    <property type="component" value="Unassembled WGS sequence"/>
</dbReference>
<evidence type="ECO:0000313" key="3">
    <source>
        <dbReference type="Proteomes" id="UP000235371"/>
    </source>
</evidence>
<reference evidence="2 3" key="1">
    <citation type="submission" date="2016-04" db="EMBL/GenBank/DDBJ databases">
        <title>A degradative enzymes factory behind the ericoid mycorrhizal symbiosis.</title>
        <authorList>
            <consortium name="DOE Joint Genome Institute"/>
            <person name="Martino E."/>
            <person name="Morin E."/>
            <person name="Grelet G."/>
            <person name="Kuo A."/>
            <person name="Kohler A."/>
            <person name="Daghino S."/>
            <person name="Barry K."/>
            <person name="Choi C."/>
            <person name="Cichocki N."/>
            <person name="Clum A."/>
            <person name="Copeland A."/>
            <person name="Hainaut M."/>
            <person name="Haridas S."/>
            <person name="Labutti K."/>
            <person name="Lindquist E."/>
            <person name="Lipzen A."/>
            <person name="Khouja H.-R."/>
            <person name="Murat C."/>
            <person name="Ohm R."/>
            <person name="Olson A."/>
            <person name="Spatafora J."/>
            <person name="Veneault-Fourrey C."/>
            <person name="Henrissat B."/>
            <person name="Grigoriev I."/>
            <person name="Martin F."/>
            <person name="Perotto S."/>
        </authorList>
    </citation>
    <scope>NUCLEOTIDE SEQUENCE [LARGE SCALE GENOMIC DNA]</scope>
    <source>
        <strain evidence="2 3">E</strain>
    </source>
</reference>